<accession>A0A914VKQ3</accession>
<proteinExistence type="predicted"/>
<dbReference type="WBParaSite" id="PSAMB.scaffold2094size25473.g16269.t1">
    <property type="protein sequence ID" value="PSAMB.scaffold2094size25473.g16269.t1"/>
    <property type="gene ID" value="PSAMB.scaffold2094size25473.g16269"/>
</dbReference>
<evidence type="ECO:0000256" key="1">
    <source>
        <dbReference type="SAM" id="MobiDB-lite"/>
    </source>
</evidence>
<feature type="compositionally biased region" description="Polar residues" evidence="1">
    <location>
        <begin position="255"/>
        <end position="277"/>
    </location>
</feature>
<dbReference type="InterPro" id="IPR033438">
    <property type="entry name" value="MOLO1"/>
</dbReference>
<dbReference type="AlphaFoldDB" id="A0A914VKQ3"/>
<sequence length="427" mass="46081">MNWTAGMFFCCSVLVITVSAAPVEISQSNQAVTGWKTTDYPDPRTDFAKCGQSIPGLLCDPDGLLTNQERTALSLQAADIGQNSKKIINISPMCQNGTPDGLLFFFVLMNKIDANGEAVQRADAKRFSYEIKAKYGLINDANACDTTILIMCSVKDGQLYMVAGRDTLLTGDILDKAFDQTRFRFTAGNVFGGLNDLLPLLAASYGIAHNGQLLMTNNQNTESSSRFDTESTSTSANSSANAANGRLSPVPSDPFSGSSTVSSGADGTALTSENGGVTSVPEDGSFMLTSQIAPSMNKRLTEGESDPLAGENEWKQLNETIDYFDALSAMNRKESRLEPFAALNGNSDNLPAREERSARFYEEGRAAKRTAADPRRVRLFESDSRVVVDRHRAAGQSIASHRCCTAIRLRDQLSWLPAATAEDPSSL</sequence>
<feature type="region of interest" description="Disordered" evidence="1">
    <location>
        <begin position="220"/>
        <end position="283"/>
    </location>
</feature>
<reference evidence="4" key="1">
    <citation type="submission" date="2022-11" db="UniProtKB">
        <authorList>
            <consortium name="WormBaseParasite"/>
        </authorList>
    </citation>
    <scope>IDENTIFICATION</scope>
</reference>
<feature type="signal peptide" evidence="2">
    <location>
        <begin position="1"/>
        <end position="20"/>
    </location>
</feature>
<evidence type="ECO:0000313" key="4">
    <source>
        <dbReference type="WBParaSite" id="PSAMB.scaffold2094size25473.g16269.t1"/>
    </source>
</evidence>
<dbReference type="PANTHER" id="PTHR33748:SF5">
    <property type="entry name" value="GROUND-LIKE DOMAIN-CONTAINING PROTEIN"/>
    <property type="match status" value="1"/>
</dbReference>
<name>A0A914VKQ3_9BILA</name>
<evidence type="ECO:0000256" key="2">
    <source>
        <dbReference type="SAM" id="SignalP"/>
    </source>
</evidence>
<feature type="compositionally biased region" description="Low complexity" evidence="1">
    <location>
        <begin position="231"/>
        <end position="244"/>
    </location>
</feature>
<feature type="chain" id="PRO_5036972964" evidence="2">
    <location>
        <begin position="21"/>
        <end position="427"/>
    </location>
</feature>
<keyword evidence="2" id="KW-0732">Signal</keyword>
<evidence type="ECO:0000313" key="3">
    <source>
        <dbReference type="Proteomes" id="UP000887566"/>
    </source>
</evidence>
<dbReference type="PANTHER" id="PTHR33748">
    <property type="entry name" value="PROTEIN CBG04600"/>
    <property type="match status" value="1"/>
</dbReference>
<organism evidence="3 4">
    <name type="scientific">Plectus sambesii</name>
    <dbReference type="NCBI Taxonomy" id="2011161"/>
    <lineage>
        <taxon>Eukaryota</taxon>
        <taxon>Metazoa</taxon>
        <taxon>Ecdysozoa</taxon>
        <taxon>Nematoda</taxon>
        <taxon>Chromadorea</taxon>
        <taxon>Plectida</taxon>
        <taxon>Plectina</taxon>
        <taxon>Plectoidea</taxon>
        <taxon>Plectidae</taxon>
        <taxon>Plectus</taxon>
    </lineage>
</organism>
<dbReference type="GO" id="GO:0005892">
    <property type="term" value="C:acetylcholine-gated channel complex"/>
    <property type="evidence" value="ECO:0007669"/>
    <property type="project" value="InterPro"/>
</dbReference>
<dbReference type="Gene3D" id="3.10.310.50">
    <property type="match status" value="1"/>
</dbReference>
<protein>
    <submittedName>
        <fullName evidence="4">TPM domain-containing protein</fullName>
    </submittedName>
</protein>
<dbReference type="Proteomes" id="UP000887566">
    <property type="component" value="Unplaced"/>
</dbReference>
<dbReference type="Pfam" id="PF17175">
    <property type="entry name" value="MOLO1"/>
    <property type="match status" value="1"/>
</dbReference>
<keyword evidence="3" id="KW-1185">Reference proteome</keyword>